<keyword evidence="5" id="KW-0482">Metalloprotease</keyword>
<evidence type="ECO:0000256" key="1">
    <source>
        <dbReference type="ARBA" id="ARBA00007261"/>
    </source>
</evidence>
<dbReference type="PANTHER" id="PTHR43690:SF17">
    <property type="entry name" value="PROTEIN YHJJ"/>
    <property type="match status" value="1"/>
</dbReference>
<dbReference type="Pfam" id="PF00675">
    <property type="entry name" value="Peptidase_M16"/>
    <property type="match status" value="1"/>
</dbReference>
<reference evidence="9 10" key="1">
    <citation type="submission" date="2018-08" db="EMBL/GenBank/DDBJ databases">
        <title>A genome reference for cultivated species of the human gut microbiota.</title>
        <authorList>
            <person name="Zou Y."/>
            <person name="Xue W."/>
            <person name="Luo G."/>
        </authorList>
    </citation>
    <scope>NUCLEOTIDE SEQUENCE [LARGE SCALE GENOMIC DNA]</scope>
    <source>
        <strain evidence="9 10">AM40-30BH</strain>
    </source>
</reference>
<dbReference type="InterPro" id="IPR007863">
    <property type="entry name" value="Peptidase_M16_C"/>
</dbReference>
<evidence type="ECO:0000256" key="5">
    <source>
        <dbReference type="ARBA" id="ARBA00023049"/>
    </source>
</evidence>
<dbReference type="RefSeq" id="WP_122201096.1">
    <property type="nucleotide sequence ID" value="NZ_CABJFV010000003.1"/>
</dbReference>
<keyword evidence="4" id="KW-0862">Zinc</keyword>
<evidence type="ECO:0000259" key="8">
    <source>
        <dbReference type="Pfam" id="PF05193"/>
    </source>
</evidence>
<dbReference type="Proteomes" id="UP000284379">
    <property type="component" value="Unassembled WGS sequence"/>
</dbReference>
<feature type="domain" description="Peptidase M16 C-terminal" evidence="8">
    <location>
        <begin position="725"/>
        <end position="881"/>
    </location>
</feature>
<dbReference type="InterPro" id="IPR011249">
    <property type="entry name" value="Metalloenz_LuxS/M16"/>
</dbReference>
<dbReference type="SUPFAM" id="SSF63411">
    <property type="entry name" value="LuxS/MPP-like metallohydrolase"/>
    <property type="match status" value="4"/>
</dbReference>
<evidence type="ECO:0000256" key="2">
    <source>
        <dbReference type="ARBA" id="ARBA00022670"/>
    </source>
</evidence>
<evidence type="ECO:0000313" key="10">
    <source>
        <dbReference type="Proteomes" id="UP000284379"/>
    </source>
</evidence>
<dbReference type="InterPro" id="IPR050626">
    <property type="entry name" value="Peptidase_M16"/>
</dbReference>
<feature type="domain" description="Peptidase M16 C-terminal" evidence="8">
    <location>
        <begin position="257"/>
        <end position="427"/>
    </location>
</feature>
<dbReference type="AlphaFoldDB" id="A0A413VUC5"/>
<gene>
    <name evidence="9" type="ORF">DW888_06230</name>
</gene>
<keyword evidence="3" id="KW-0378">Hydrolase</keyword>
<dbReference type="Gene3D" id="3.30.830.10">
    <property type="entry name" value="Metalloenzyme, LuxS/M16 peptidase-like"/>
    <property type="match status" value="4"/>
</dbReference>
<evidence type="ECO:0000256" key="4">
    <source>
        <dbReference type="ARBA" id="ARBA00022833"/>
    </source>
</evidence>
<dbReference type="GO" id="GO:0008237">
    <property type="term" value="F:metallopeptidase activity"/>
    <property type="evidence" value="ECO:0007669"/>
    <property type="project" value="UniProtKB-KW"/>
</dbReference>
<evidence type="ECO:0000256" key="3">
    <source>
        <dbReference type="ARBA" id="ARBA00022801"/>
    </source>
</evidence>
<protein>
    <submittedName>
        <fullName evidence="9">Insulinase family protein</fullName>
    </submittedName>
</protein>
<comment type="caution">
    <text evidence="9">The sequence shown here is derived from an EMBL/GenBank/DDBJ whole genome shotgun (WGS) entry which is preliminary data.</text>
</comment>
<dbReference type="InterPro" id="IPR011765">
    <property type="entry name" value="Pept_M16_N"/>
</dbReference>
<keyword evidence="6" id="KW-0732">Signal</keyword>
<dbReference type="EMBL" id="QSGO01000003">
    <property type="protein sequence ID" value="RHB37138.1"/>
    <property type="molecule type" value="Genomic_DNA"/>
</dbReference>
<evidence type="ECO:0000313" key="9">
    <source>
        <dbReference type="EMBL" id="RHB37138.1"/>
    </source>
</evidence>
<proteinExistence type="inferred from homology"/>
<dbReference type="GO" id="GO:0046872">
    <property type="term" value="F:metal ion binding"/>
    <property type="evidence" value="ECO:0007669"/>
    <property type="project" value="InterPro"/>
</dbReference>
<evidence type="ECO:0000259" key="7">
    <source>
        <dbReference type="Pfam" id="PF00675"/>
    </source>
</evidence>
<sequence length="973" mass="111473">MNKLLKLSCLSLFLLIVTSVSGATSKDYRYETVPNDPLKARIYTLDNGLKVYMTVNKEEPRIQTFIAVRVGGKNDPAETTGLAHYFEHLMFKGSQKFGTQNYAAEKPLLDQIEQQFEIYRKTTDEAERTAIYHKIDSLSYEASKFAIPNEYDKLMAAIGAKGTNAYTGFDMTVYVENIPANQIDNWAKIQADRFENCVIRGFHTELETVYEEKNMSLTKDPRKVYETVLSALFPHHPYGTQTVLGTQEDLKNPSITNIKNYHKQWYVPNNMAICLSGDFDPDQMITTIDKYFGHLRPNNNLPKLNLPKESSITAPIVREVLGPDAESLTLAWRFPGAASKEYEILQVVSQILYNGKAGLIDLDLNQQQKVLQAYGYPLDMADYSALMLQGRPKQGQTLDDVKNLLLEEIKKLRAGDFDEKMLQANINNFKLYQVQQLESNRGRADMFVNSFINGTNWADEVTAIDRLAKLTKEDIVTFVNKYLTDQNYAVIYKKQGQNPNEKKMAKPTITPIVMNRDVASDFLKEIQNSNVKPIEPVFLDFKKDLSQLKAKSGIPVLYKQNTSNDLFQLIYVFDMGNNNDKALGTAFDYIDYLGTSDMTPEQVKSEFYRLACNFRVSPGNERTYVVLSGLNENMPEAMKLFEKLMADAQVNKEAYTNMVADILKSRKDAKLNQMQNFRRLMNYGMYGPKSPATNILTETELQTMDPQELTDRIHNQNSYKHRIMYYGPTSEKELLAIINKNHQAPKKLKEIPVGNEFPRLETPVTKVLISPYEAKQIYMTQLSNRGEKFDPMIEPSRQMYNEYFGGGMNSIVFQEMRESRGLAYSAWAGLNRPSYSKYPYLLQTQIATQNDKMIDAIKVFNDIIDNMPESEAAFQLAKEALIARLRTERITKSDIIWSYINAQDLGQNVDSRIKLYNDAQSMTLKDVINFQNKWVKGRTYTYCILGDKKELDMEKLKEVGPVQELTQEEIFGY</sequence>
<feature type="chain" id="PRO_5019373793" evidence="6">
    <location>
        <begin position="23"/>
        <end position="973"/>
    </location>
</feature>
<feature type="signal peptide" evidence="6">
    <location>
        <begin position="1"/>
        <end position="22"/>
    </location>
</feature>
<accession>A0A413VUC5</accession>
<dbReference type="GO" id="GO:0006508">
    <property type="term" value="P:proteolysis"/>
    <property type="evidence" value="ECO:0007669"/>
    <property type="project" value="UniProtKB-KW"/>
</dbReference>
<comment type="similarity">
    <text evidence="1">Belongs to the peptidase M16 family.</text>
</comment>
<name>A0A413VUC5_9BACE</name>
<organism evidence="9 10">
    <name type="scientific">Bacteroides nordii</name>
    <dbReference type="NCBI Taxonomy" id="291645"/>
    <lineage>
        <taxon>Bacteria</taxon>
        <taxon>Pseudomonadati</taxon>
        <taxon>Bacteroidota</taxon>
        <taxon>Bacteroidia</taxon>
        <taxon>Bacteroidales</taxon>
        <taxon>Bacteroidaceae</taxon>
        <taxon>Bacteroides</taxon>
    </lineage>
</organism>
<dbReference type="Pfam" id="PF05193">
    <property type="entry name" value="Peptidase_M16_C"/>
    <property type="match status" value="2"/>
</dbReference>
<evidence type="ECO:0000256" key="6">
    <source>
        <dbReference type="SAM" id="SignalP"/>
    </source>
</evidence>
<dbReference type="PANTHER" id="PTHR43690">
    <property type="entry name" value="NARDILYSIN"/>
    <property type="match status" value="1"/>
</dbReference>
<keyword evidence="2" id="KW-0645">Protease</keyword>
<feature type="domain" description="Peptidase M16 N-terminal" evidence="7">
    <location>
        <begin position="58"/>
        <end position="104"/>
    </location>
</feature>